<evidence type="ECO:0000256" key="2">
    <source>
        <dbReference type="ARBA" id="ARBA00023002"/>
    </source>
</evidence>
<name>A0A9P4GLU7_9PLEO</name>
<comment type="caution">
    <text evidence="3">The sequence shown here is derived from an EMBL/GenBank/DDBJ whole genome shotgun (WGS) entry which is preliminary data.</text>
</comment>
<organism evidence="3 4">
    <name type="scientific">Cucurbitaria berberidis CBS 394.84</name>
    <dbReference type="NCBI Taxonomy" id="1168544"/>
    <lineage>
        <taxon>Eukaryota</taxon>
        <taxon>Fungi</taxon>
        <taxon>Dikarya</taxon>
        <taxon>Ascomycota</taxon>
        <taxon>Pezizomycotina</taxon>
        <taxon>Dothideomycetes</taxon>
        <taxon>Pleosporomycetidae</taxon>
        <taxon>Pleosporales</taxon>
        <taxon>Pleosporineae</taxon>
        <taxon>Cucurbitariaceae</taxon>
        <taxon>Cucurbitaria</taxon>
    </lineage>
</organism>
<dbReference type="EMBL" id="ML976615">
    <property type="protein sequence ID" value="KAF1847602.1"/>
    <property type="molecule type" value="Genomic_DNA"/>
</dbReference>
<protein>
    <recommendedName>
        <fullName evidence="5">NAD(P)-binding protein</fullName>
    </recommendedName>
</protein>
<dbReference type="InterPro" id="IPR036291">
    <property type="entry name" value="NAD(P)-bd_dom_sf"/>
</dbReference>
<keyword evidence="4" id="KW-1185">Reference proteome</keyword>
<dbReference type="Proteomes" id="UP000800039">
    <property type="component" value="Unassembled WGS sequence"/>
</dbReference>
<dbReference type="Gene3D" id="3.40.50.720">
    <property type="entry name" value="NAD(P)-binding Rossmann-like Domain"/>
    <property type="match status" value="1"/>
</dbReference>
<dbReference type="OrthoDB" id="1274115at2759"/>
<keyword evidence="2" id="KW-0560">Oxidoreductase</keyword>
<evidence type="ECO:0000313" key="3">
    <source>
        <dbReference type="EMBL" id="KAF1847602.1"/>
    </source>
</evidence>
<dbReference type="GeneID" id="63853823"/>
<dbReference type="PANTHER" id="PTHR43976">
    <property type="entry name" value="SHORT CHAIN DEHYDROGENASE"/>
    <property type="match status" value="1"/>
</dbReference>
<gene>
    <name evidence="3" type="ORF">K460DRAFT_402939</name>
</gene>
<proteinExistence type="inferred from homology"/>
<dbReference type="AlphaFoldDB" id="A0A9P4GLU7"/>
<dbReference type="SUPFAM" id="SSF51735">
    <property type="entry name" value="NAD(P)-binding Rossmann-fold domains"/>
    <property type="match status" value="1"/>
</dbReference>
<evidence type="ECO:0000256" key="1">
    <source>
        <dbReference type="ARBA" id="ARBA00006484"/>
    </source>
</evidence>
<evidence type="ECO:0008006" key="5">
    <source>
        <dbReference type="Google" id="ProtNLM"/>
    </source>
</evidence>
<accession>A0A9P4GLU7</accession>
<reference evidence="3" key="1">
    <citation type="submission" date="2020-01" db="EMBL/GenBank/DDBJ databases">
        <authorList>
            <consortium name="DOE Joint Genome Institute"/>
            <person name="Haridas S."/>
            <person name="Albert R."/>
            <person name="Binder M."/>
            <person name="Bloem J."/>
            <person name="Labutti K."/>
            <person name="Salamov A."/>
            <person name="Andreopoulos B."/>
            <person name="Baker S.E."/>
            <person name="Barry K."/>
            <person name="Bills G."/>
            <person name="Bluhm B.H."/>
            <person name="Cannon C."/>
            <person name="Castanera R."/>
            <person name="Culley D.E."/>
            <person name="Daum C."/>
            <person name="Ezra D."/>
            <person name="Gonzalez J.B."/>
            <person name="Henrissat B."/>
            <person name="Kuo A."/>
            <person name="Liang C."/>
            <person name="Lipzen A."/>
            <person name="Lutzoni F."/>
            <person name="Magnuson J."/>
            <person name="Mondo S."/>
            <person name="Nolan M."/>
            <person name="Ohm R."/>
            <person name="Pangilinan J."/>
            <person name="Park H.-J."/>
            <person name="Ramirez L."/>
            <person name="Alfaro M."/>
            <person name="Sun H."/>
            <person name="Tritt A."/>
            <person name="Yoshinaga Y."/>
            <person name="Zwiers L.-H."/>
            <person name="Turgeon B.G."/>
            <person name="Goodwin S.B."/>
            <person name="Spatafora J.W."/>
            <person name="Crous P.W."/>
            <person name="Grigoriev I.V."/>
        </authorList>
    </citation>
    <scope>NUCLEOTIDE SEQUENCE</scope>
    <source>
        <strain evidence="3">CBS 394.84</strain>
    </source>
</reference>
<dbReference type="GO" id="GO:0016491">
    <property type="term" value="F:oxidoreductase activity"/>
    <property type="evidence" value="ECO:0007669"/>
    <property type="project" value="UniProtKB-KW"/>
</dbReference>
<sequence length="201" mass="22224">MFDVGQRASSDGIRAGSVAGDYRHTNRRVSNVDVAELLNYSPNMLGTSDGHQRASGFTALTRLLCLYHRSVDTAILRLGCTIHLHVATLHTLNLIEPIPRHSYLEMSECKFITAASSGFGKYIALEALFRGHKVIASARNTSRIADLKEAGAETLTWTPKEDYDTFNTNVFDMLKVSKAFLPYIRSTPGHRTIANFGYIAS</sequence>
<dbReference type="RefSeq" id="XP_040790165.1">
    <property type="nucleotide sequence ID" value="XM_040936573.1"/>
</dbReference>
<dbReference type="InterPro" id="IPR051911">
    <property type="entry name" value="SDR_oxidoreductase"/>
</dbReference>
<comment type="similarity">
    <text evidence="1">Belongs to the short-chain dehydrogenases/reductases (SDR) family.</text>
</comment>
<evidence type="ECO:0000313" key="4">
    <source>
        <dbReference type="Proteomes" id="UP000800039"/>
    </source>
</evidence>
<dbReference type="PANTHER" id="PTHR43976:SF16">
    <property type="entry name" value="SHORT-CHAIN DEHYDROGENASE_REDUCTASE FAMILY PROTEIN"/>
    <property type="match status" value="1"/>
</dbReference>